<keyword evidence="2" id="KW-0489">Methyltransferase</keyword>
<dbReference type="InterPro" id="IPR007197">
    <property type="entry name" value="rSAM"/>
</dbReference>
<keyword evidence="6" id="KW-0408">Iron</keyword>
<dbReference type="Gene3D" id="3.80.30.20">
    <property type="entry name" value="tm_1862 like domain"/>
    <property type="match status" value="1"/>
</dbReference>
<keyword evidence="7" id="KW-0411">Iron-sulfur</keyword>
<comment type="caution">
    <text evidence="10">The sequence shown here is derived from an EMBL/GenBank/DDBJ whole genome shotgun (WGS) entry which is preliminary data.</text>
</comment>
<dbReference type="SMART" id="SM00729">
    <property type="entry name" value="Elp3"/>
    <property type="match status" value="1"/>
</dbReference>
<keyword evidence="5" id="KW-0479">Metal-binding</keyword>
<dbReference type="GO" id="GO:0046872">
    <property type="term" value="F:metal ion binding"/>
    <property type="evidence" value="ECO:0007669"/>
    <property type="project" value="UniProtKB-KW"/>
</dbReference>
<dbReference type="PANTHER" id="PTHR43409">
    <property type="entry name" value="ANAEROBIC MAGNESIUM-PROTOPORPHYRIN IX MONOMETHYL ESTER CYCLASE-RELATED"/>
    <property type="match status" value="1"/>
</dbReference>
<evidence type="ECO:0000313" key="11">
    <source>
        <dbReference type="Proteomes" id="UP000229641"/>
    </source>
</evidence>
<dbReference type="Gene3D" id="3.40.50.280">
    <property type="entry name" value="Cobalamin-binding domain"/>
    <property type="match status" value="1"/>
</dbReference>
<evidence type="ECO:0000259" key="8">
    <source>
        <dbReference type="PROSITE" id="PS51332"/>
    </source>
</evidence>
<evidence type="ECO:0000313" key="10">
    <source>
        <dbReference type="EMBL" id="PIQ89627.1"/>
    </source>
</evidence>
<dbReference type="InterPro" id="IPR006158">
    <property type="entry name" value="Cobalamin-bd"/>
</dbReference>
<dbReference type="InterPro" id="IPR034466">
    <property type="entry name" value="Methyltransferase_Class_B"/>
</dbReference>
<dbReference type="InterPro" id="IPR051198">
    <property type="entry name" value="BchE-like"/>
</dbReference>
<dbReference type="Pfam" id="PF04055">
    <property type="entry name" value="Radical_SAM"/>
    <property type="match status" value="1"/>
</dbReference>
<feature type="domain" description="Radical SAM core" evidence="9">
    <location>
        <begin position="187"/>
        <end position="415"/>
    </location>
</feature>
<dbReference type="GO" id="GO:0003824">
    <property type="term" value="F:catalytic activity"/>
    <property type="evidence" value="ECO:0007669"/>
    <property type="project" value="InterPro"/>
</dbReference>
<evidence type="ECO:0000259" key="9">
    <source>
        <dbReference type="PROSITE" id="PS51918"/>
    </source>
</evidence>
<dbReference type="GO" id="GO:0051539">
    <property type="term" value="F:4 iron, 4 sulfur cluster binding"/>
    <property type="evidence" value="ECO:0007669"/>
    <property type="project" value="UniProtKB-KW"/>
</dbReference>
<dbReference type="SUPFAM" id="SSF102114">
    <property type="entry name" value="Radical SAM enzymes"/>
    <property type="match status" value="1"/>
</dbReference>
<name>A0A2H0LZ10_9BACT</name>
<evidence type="ECO:0000256" key="3">
    <source>
        <dbReference type="ARBA" id="ARBA00022679"/>
    </source>
</evidence>
<comment type="cofactor">
    <cofactor evidence="1">
        <name>[4Fe-4S] cluster</name>
        <dbReference type="ChEBI" id="CHEBI:49883"/>
    </cofactor>
</comment>
<dbReference type="PANTHER" id="PTHR43409:SF7">
    <property type="entry name" value="BLL1977 PROTEIN"/>
    <property type="match status" value="1"/>
</dbReference>
<dbReference type="CDD" id="cd02068">
    <property type="entry name" value="radical_SAM_B12_BD"/>
    <property type="match status" value="1"/>
</dbReference>
<dbReference type="InterPro" id="IPR006638">
    <property type="entry name" value="Elp3/MiaA/NifB-like_rSAM"/>
</dbReference>
<dbReference type="PROSITE" id="PS51332">
    <property type="entry name" value="B12_BINDING"/>
    <property type="match status" value="1"/>
</dbReference>
<dbReference type="PROSITE" id="PS51918">
    <property type="entry name" value="RADICAL_SAM"/>
    <property type="match status" value="1"/>
</dbReference>
<evidence type="ECO:0000256" key="7">
    <source>
        <dbReference type="ARBA" id="ARBA00023014"/>
    </source>
</evidence>
<dbReference type="CDD" id="cd01335">
    <property type="entry name" value="Radical_SAM"/>
    <property type="match status" value="1"/>
</dbReference>
<sequence>MNVLLVSPSQVQVYGNFARPDYPPLGLAYLGAVLEKAGHDVGIIDVDAERLTDEGFAKKITQGNYGLVGITATTPTFSKALVLAELVKKNSDSFTVLGGIHATTMPDESIENESIDFIVKGEGELTLLELVRRLQHREDLAGVDGIYYKKAGRIYKNKDRDLIADLDTLPFPARHLFSKHHYSYPDALFKEAFPIMTSRGCPANCSYCDARKIFSRKFRVRSAKNVVDEIEHLAKKYGAREIHIWDDNFTTQKNRVFQIRDEIKKRKLNIKFAFPNGIRADYVDKEVLRALGDMGAYSIAFGVESGNQGVLDHINKNTTLAKIETAFRCAKEAGLETWGFFMIGLPSETKDTINDTISFAISLNPDVAKFHILKPFPGTDAYGELSRQGLIIDNNLDHYGIHTPPVHRLPGLSPDDLLNLQKEAYKRFYLRPHIFLKQIFRLKSLYRLRLNVSAAVGILKKIFSR</sequence>
<dbReference type="EMBL" id="PCWA01000030">
    <property type="protein sequence ID" value="PIQ89627.1"/>
    <property type="molecule type" value="Genomic_DNA"/>
</dbReference>
<evidence type="ECO:0000256" key="5">
    <source>
        <dbReference type="ARBA" id="ARBA00022723"/>
    </source>
</evidence>
<dbReference type="GO" id="GO:0031419">
    <property type="term" value="F:cobalamin binding"/>
    <property type="evidence" value="ECO:0007669"/>
    <property type="project" value="InterPro"/>
</dbReference>
<reference evidence="10 11" key="1">
    <citation type="submission" date="2017-09" db="EMBL/GenBank/DDBJ databases">
        <title>Depth-based differentiation of microbial function through sediment-hosted aquifers and enrichment of novel symbionts in the deep terrestrial subsurface.</title>
        <authorList>
            <person name="Probst A.J."/>
            <person name="Ladd B."/>
            <person name="Jarett J.K."/>
            <person name="Geller-Mcgrath D.E."/>
            <person name="Sieber C.M."/>
            <person name="Emerson J.B."/>
            <person name="Anantharaman K."/>
            <person name="Thomas B.C."/>
            <person name="Malmstrom R."/>
            <person name="Stieglmeier M."/>
            <person name="Klingl A."/>
            <person name="Woyke T."/>
            <person name="Ryan C.M."/>
            <person name="Banfield J.F."/>
        </authorList>
    </citation>
    <scope>NUCLEOTIDE SEQUENCE [LARGE SCALE GENOMIC DNA]</scope>
    <source>
        <strain evidence="10">CG11_big_fil_rev_8_21_14_0_20_42_13</strain>
    </source>
</reference>
<dbReference type="Pfam" id="PF02310">
    <property type="entry name" value="B12-binding"/>
    <property type="match status" value="1"/>
</dbReference>
<dbReference type="InterPro" id="IPR058240">
    <property type="entry name" value="rSAM_sf"/>
</dbReference>
<feature type="domain" description="B12-binding" evidence="8">
    <location>
        <begin position="10"/>
        <end position="141"/>
    </location>
</feature>
<evidence type="ECO:0000256" key="1">
    <source>
        <dbReference type="ARBA" id="ARBA00001966"/>
    </source>
</evidence>
<accession>A0A2H0LZ10</accession>
<protein>
    <submittedName>
        <fullName evidence="10">B12-binding domain-containing radical SAM protein</fullName>
    </submittedName>
</protein>
<evidence type="ECO:0000256" key="2">
    <source>
        <dbReference type="ARBA" id="ARBA00022603"/>
    </source>
</evidence>
<gene>
    <name evidence="10" type="ORF">COV72_02095</name>
</gene>
<evidence type="ECO:0000256" key="6">
    <source>
        <dbReference type="ARBA" id="ARBA00023004"/>
    </source>
</evidence>
<keyword evidence="3" id="KW-0808">Transferase</keyword>
<dbReference type="SFLD" id="SFLDS00029">
    <property type="entry name" value="Radical_SAM"/>
    <property type="match status" value="1"/>
</dbReference>
<dbReference type="AlphaFoldDB" id="A0A2H0LZ10"/>
<proteinExistence type="predicted"/>
<dbReference type="Proteomes" id="UP000229641">
    <property type="component" value="Unassembled WGS sequence"/>
</dbReference>
<keyword evidence="4" id="KW-0949">S-adenosyl-L-methionine</keyword>
<organism evidence="10 11">
    <name type="scientific">Candidatus Ghiorseimicrobium undicola</name>
    <dbReference type="NCBI Taxonomy" id="1974746"/>
    <lineage>
        <taxon>Bacteria</taxon>
        <taxon>Pseudomonadati</taxon>
        <taxon>Candidatus Omnitrophota</taxon>
        <taxon>Candidatus Ghiorseimicrobium</taxon>
    </lineage>
</organism>
<evidence type="ECO:0000256" key="4">
    <source>
        <dbReference type="ARBA" id="ARBA00022691"/>
    </source>
</evidence>
<dbReference type="SFLD" id="SFLDG01123">
    <property type="entry name" value="methyltransferase_(Class_B)"/>
    <property type="match status" value="1"/>
</dbReference>
<dbReference type="SFLD" id="SFLDG01082">
    <property type="entry name" value="B12-binding_domain_containing"/>
    <property type="match status" value="1"/>
</dbReference>
<dbReference type="InterPro" id="IPR023404">
    <property type="entry name" value="rSAM_horseshoe"/>
</dbReference>